<reference evidence="10 11" key="1">
    <citation type="submission" date="2025-05" db="UniProtKB">
        <authorList>
            <consortium name="RefSeq"/>
        </authorList>
    </citation>
    <scope>IDENTIFICATION</scope>
</reference>
<feature type="coiled-coil region" evidence="6">
    <location>
        <begin position="3377"/>
        <end position="3471"/>
    </location>
</feature>
<feature type="coiled-coil region" evidence="6">
    <location>
        <begin position="3682"/>
        <end position="3800"/>
    </location>
</feature>
<dbReference type="PANTHER" id="PTHR44981:SF2">
    <property type="entry name" value="PERICENTRIN-LIKE PROTEIN, ISOFORM F"/>
    <property type="match status" value="1"/>
</dbReference>
<keyword evidence="3" id="KW-0597">Phosphoprotein</keyword>
<dbReference type="Pfam" id="PF10495">
    <property type="entry name" value="PACT_coil_coil"/>
    <property type="match status" value="1"/>
</dbReference>
<feature type="coiled-coil region" evidence="6">
    <location>
        <begin position="207"/>
        <end position="343"/>
    </location>
</feature>
<evidence type="ECO:0000256" key="4">
    <source>
        <dbReference type="ARBA" id="ARBA00023054"/>
    </source>
</evidence>
<feature type="coiled-coil region" evidence="6">
    <location>
        <begin position="3544"/>
        <end position="3592"/>
    </location>
</feature>
<dbReference type="RefSeq" id="XP_065667079.1">
    <property type="nucleotide sequence ID" value="XM_065811007.1"/>
</dbReference>
<evidence type="ECO:0000313" key="10">
    <source>
        <dbReference type="RefSeq" id="XP_065667078.1"/>
    </source>
</evidence>
<feature type="region of interest" description="Disordered" evidence="7">
    <location>
        <begin position="4321"/>
        <end position="4345"/>
    </location>
</feature>
<evidence type="ECO:0000256" key="3">
    <source>
        <dbReference type="ARBA" id="ARBA00022553"/>
    </source>
</evidence>
<evidence type="ECO:0000256" key="6">
    <source>
        <dbReference type="SAM" id="Coils"/>
    </source>
</evidence>
<evidence type="ECO:0000259" key="8">
    <source>
        <dbReference type="Pfam" id="PF10495"/>
    </source>
</evidence>
<feature type="coiled-coil region" evidence="6">
    <location>
        <begin position="1968"/>
        <end position="2017"/>
    </location>
</feature>
<feature type="compositionally biased region" description="Basic and acidic residues" evidence="7">
    <location>
        <begin position="3518"/>
        <end position="3539"/>
    </location>
</feature>
<feature type="coiled-coil region" evidence="6">
    <location>
        <begin position="641"/>
        <end position="689"/>
    </location>
</feature>
<feature type="coiled-coil region" evidence="6">
    <location>
        <begin position="3833"/>
        <end position="4057"/>
    </location>
</feature>
<feature type="compositionally biased region" description="Basic and acidic residues" evidence="7">
    <location>
        <begin position="4190"/>
        <end position="4201"/>
    </location>
</feature>
<keyword evidence="4 6" id="KW-0175">Coiled coil</keyword>
<dbReference type="RefSeq" id="XP_065667078.1">
    <property type="nucleotide sequence ID" value="XM_065811006.1"/>
</dbReference>
<feature type="compositionally biased region" description="Polar residues" evidence="7">
    <location>
        <begin position="4202"/>
        <end position="4216"/>
    </location>
</feature>
<feature type="region of interest" description="Disordered" evidence="7">
    <location>
        <begin position="3505"/>
        <end position="3539"/>
    </location>
</feature>
<dbReference type="GeneID" id="100214852"/>
<evidence type="ECO:0000256" key="1">
    <source>
        <dbReference type="ARBA" id="ARBA00004300"/>
    </source>
</evidence>
<feature type="region of interest" description="Disordered" evidence="7">
    <location>
        <begin position="4255"/>
        <end position="4300"/>
    </location>
</feature>
<feature type="compositionally biased region" description="Polar residues" evidence="7">
    <location>
        <begin position="4275"/>
        <end position="4300"/>
    </location>
</feature>
<feature type="domain" description="Pericentrin/AKAP-450 centrosomal targeting" evidence="8">
    <location>
        <begin position="4088"/>
        <end position="4157"/>
    </location>
</feature>
<feature type="coiled-coil region" evidence="6">
    <location>
        <begin position="1588"/>
        <end position="1645"/>
    </location>
</feature>
<comment type="subcellular location">
    <subcellularLocation>
        <location evidence="1">Cytoplasm</location>
        <location evidence="1">Cytoskeleton</location>
        <location evidence="1">Microtubule organizing center</location>
        <location evidence="1">Centrosome</location>
    </subcellularLocation>
</comment>
<feature type="coiled-coil region" evidence="6">
    <location>
        <begin position="2930"/>
        <end position="3024"/>
    </location>
</feature>
<accession>A0ABM4CYN7</accession>
<feature type="coiled-coil region" evidence="6">
    <location>
        <begin position="2444"/>
        <end position="2719"/>
    </location>
</feature>
<feature type="coiled-coil region" evidence="6">
    <location>
        <begin position="443"/>
        <end position="556"/>
    </location>
</feature>
<feature type="coiled-coil region" evidence="6">
    <location>
        <begin position="2041"/>
        <end position="2260"/>
    </location>
</feature>
<dbReference type="PANTHER" id="PTHR44981">
    <property type="entry name" value="PERICENTRIN-LIKE PROTEIN, ISOFORM F"/>
    <property type="match status" value="1"/>
</dbReference>
<dbReference type="InterPro" id="IPR028745">
    <property type="entry name" value="AKAP9/Pericentrin"/>
</dbReference>
<feature type="compositionally biased region" description="Basic and acidic residues" evidence="7">
    <location>
        <begin position="106"/>
        <end position="122"/>
    </location>
</feature>
<dbReference type="InterPro" id="IPR019528">
    <property type="entry name" value="PACT_domain"/>
</dbReference>
<evidence type="ECO:0000256" key="7">
    <source>
        <dbReference type="SAM" id="MobiDB-lite"/>
    </source>
</evidence>
<feature type="coiled-coil region" evidence="6">
    <location>
        <begin position="746"/>
        <end position="794"/>
    </location>
</feature>
<feature type="coiled-coil region" evidence="6">
    <location>
        <begin position="3307"/>
        <end position="3334"/>
    </location>
</feature>
<feature type="coiled-coil region" evidence="6">
    <location>
        <begin position="1721"/>
        <end position="1791"/>
    </location>
</feature>
<keyword evidence="5" id="KW-0206">Cytoskeleton</keyword>
<keyword evidence="2" id="KW-0963">Cytoplasm</keyword>
<organism evidence="9 10">
    <name type="scientific">Hydra vulgaris</name>
    <name type="common">Hydra</name>
    <name type="synonym">Hydra attenuata</name>
    <dbReference type="NCBI Taxonomy" id="6087"/>
    <lineage>
        <taxon>Eukaryota</taxon>
        <taxon>Metazoa</taxon>
        <taxon>Cnidaria</taxon>
        <taxon>Hydrozoa</taxon>
        <taxon>Hydroidolina</taxon>
        <taxon>Anthoathecata</taxon>
        <taxon>Aplanulata</taxon>
        <taxon>Hydridae</taxon>
        <taxon>Hydra</taxon>
    </lineage>
</organism>
<evidence type="ECO:0000313" key="9">
    <source>
        <dbReference type="Proteomes" id="UP001652625"/>
    </source>
</evidence>
<feature type="coiled-coil region" evidence="6">
    <location>
        <begin position="1196"/>
        <end position="1223"/>
    </location>
</feature>
<feature type="region of interest" description="Disordered" evidence="7">
    <location>
        <begin position="4173"/>
        <end position="4216"/>
    </location>
</feature>
<gene>
    <name evidence="10 11" type="primary">LOC100214852</name>
</gene>
<name>A0ABM4CYN7_HYDVU</name>
<protein>
    <submittedName>
        <fullName evidence="10 11">Golgin subfamily B member 1 isoform X3</fullName>
    </submittedName>
</protein>
<dbReference type="Proteomes" id="UP001652625">
    <property type="component" value="Chromosome 11"/>
</dbReference>
<evidence type="ECO:0000313" key="11">
    <source>
        <dbReference type="RefSeq" id="XP_065667079.1"/>
    </source>
</evidence>
<proteinExistence type="predicted"/>
<feature type="region of interest" description="Disordered" evidence="7">
    <location>
        <begin position="1"/>
        <end position="33"/>
    </location>
</feature>
<evidence type="ECO:0000256" key="2">
    <source>
        <dbReference type="ARBA" id="ARBA00022490"/>
    </source>
</evidence>
<feature type="compositionally biased region" description="Low complexity" evidence="7">
    <location>
        <begin position="1"/>
        <end position="15"/>
    </location>
</feature>
<feature type="coiled-coil region" evidence="6">
    <location>
        <begin position="886"/>
        <end position="1086"/>
    </location>
</feature>
<sequence>MDGIVKSSSSSISDHSNNKKSAEDTISTSSTDPAPFRYVFKHEEDELDVHRNLENTLEEDITTPSEVSQELNFDDSFPITDNLTSKVTVSPVYENQSFVLSSPSKNDSKYNYELNKTTDDNPNKTQVLTAKTKGKPLNLPSENQQDEDSYHQTSTDIEKMVTELKLQITKKDSEIERLYVIEKNFKQNKQILKDTTWALRVKEEELLSIKTEMRENYEKRLRELMQRLNDQEYQMGELQSQNNELIEKENDNILRVDELNQQIHLLTQELEMKNKLAHVIEKEKELTAGENKSQIKILSQQVQELSFLLEKSEKNYGKESLRLQELELQIENFQTNTAHFETLVEQKDLQLKLLEESKEVIVQNLQDELFKSKSQIKELVLLLEGASTNSDIIPTKQIDETLPNDFNVKHKKLSNFETDGDSFGSVDDIQSEDLLSHMDLDSVKQMNHTIGKYEQQIIDLQNLYDHDISQLFTEKEEVLKELQELKVILNKEKQSKETSSFEHGQLQDSYKAEIEIMKKNFESTLDQQKTSLSKTINQLQNENEKLQLLLHQVQKKYDDAVAGLEIAQEQTNLTADKYSIDHHDSVAEIEQLLQQQINDIKSQYDKQLTSLETDFHREKQIKNNELENNFSSQFFLLQEENIGLTKKVSSLESELDVVQQEYDDLKIRYDLINAENEKSKKKIEMLQDTMKSNDVENTVNYNNFSEMFNKNNENLNSLLFNNGINDRETASDNDVLAKSSALHLELIRLRENFNDAKVEVENLRSERNKFASLSDALSQNLQELQIELELNNNKSLLPDLNSTIKEVDMLRHENSLLVHKLNLSTPLGSLPGYSSEHMIEEVTLQPLLIESKPIDSGYFNNIKEINNEQEEEITIFDQIENLNFIISEKTEHEKELLQEIEKLKRQIESYQSNSEENKIVELQSQLERSEQLSNHLQEMFSIQLMKLQEENKQLTNDILVFKQKLEKQKKLSEEKKQLELLLESEKVLASQSSERLQSLQQKLQEEQASFTNLNNYLSNANKEIEIERQNNKKALSENMQYQLELAEIKEELVKSNNELIKLEATVNQKNDKIDQLTEEIKTVNLAFKKREDAMKLEFEDTLRSSKEAMSVTNSECLSKLRSELDIDHQQRLKASEDMLHDEYTKRIKALSEIKEAELVNFKSEYEAQLSAFTTSFTAEKEKQIRTLKTVLERNHLKEIQELLVQHDNKIEALQKQYSEETEKLVAKLHSNYADKITELETALGAARVEQFEALKLENNKLIEKELDMLSNSLNEKHSNEIISLEHQHKKEMDDIAARYEREYETRLSEKTEELVSNYQSQLNFEKTNLSLFFETKLSSELEKAALELNNKHLQSLKEHDSDLQIKHQANINKILLDIQVEHDNYVKARVDEITSQHSMNIQTLEENLASSLAKYRFEMDEKMDDLKTDHSKTLMDLTNLFEEKKLELFETKKILEAKVMEIDVLHQTNDLVVDKFKKSEENYEAKIKELENFYDNKLKSTVAETVTFYKGLMEEKVEETENNDNWLFAKSIEEKDFEIKKLHDEIEELIIKNQNFLTLHNFNEEKIKTLQLLYDDLRLGKDMEVLSLTEQVEERKKVEDELRSKINKMKQKNEFKLNEIKNLHEQNLEHALKDQEMSLNRAHENQITNVVAKHSQEIEQLMSAQKEEILTLGKKKELNIIGSLAEMHTKLVLKHAVEIEKFNFDAKNLLDKTTCKYQNQINEMLSTVELLKAENNKLISQQLIVKLDQNTMTEEDFIVVKLKLEITNLQLQLLETTNQFQKDKLEDAKKIKNAFKKTQKDFEITRVSYKQEIDKLKLEYDWQIKKVGKEIICVLKDQLKVISNEKEKEFEMARDDLIEQQQNLLNEFVKHQEYEIAHLQHEHDYEVQELKSKLHTAEEAMNKVAAVITTDISTCTDDDYPHDEEFFMKIADVERTLTEKFQMDIAVIEAKYKNQLFEVELKQNTDLREVEESLLNKHLKNLTELKEEMEHKHSQKIQELERLVEQKVEEQHQLLLESQKHHALDIESINQKHALIFQDLTEKHNRLLQSMQEEFQQKNTEQITAVVASMELEKDRIKDELLAVHEQELEDLKKDIEQLTLKLIAKEKQAQDLKKENEEYHETIHKKHQVDLMQLRESLEDQYQKERMNLENSFDEKIRTENDETMIIQERFNIEKKQLLDELAKKDNLIKQLHEHQTEKYEVEHRKIEEKIKLLEKDIVHLEREKLQLRQTIEVKEKEIDELNANVKELISKNELMFERHDRQEQESSNLVAILQNDVNKLTKERYNLSGLYQQLRKSLSNLLAGILHSEDNIHKKLDEMIVSNLSSSILPEDLLNIRNGHDLANTRNEEKSTNTTLALQNDITNVEEVSIDPDHAVHSLVPDEEESIIDHADFKVNIQDPEELKEIGERLLLVVDHLLDMFASTVNELSEIRIVCSETQNNVNILSHNLEIKNDQLLNLENENKRITQQIHDYDSQVEDLKLNLSKLNEQNNQVQVELAATIEKNNLIQNDHKNLMEYNSLLESQLKQVQTELNGSNNRVEESSKLILSVQQDNQKLEKESQESKEKLKEKELELILVCEKLTSLQLENKLAETKLSDLQAENKQLMDEKNAKEIKFANLKMELENERYSRKQEEFAFSKKATKAAFVIDEEKENLKQEIESLKEIIKEIMEEKQELRSQMLDSGYSHKEDSLRSDMTKIMNENDELILNNQKLLQQVCQLEGALQETLYEKQKIESAFNEMYQAQLSTEVIKQNQGESIDFNVEANAIKTPIKVIPSSTVGSFQKDIQSTAVSEQKMPSFTHGSPIPMHQLNNNLNSVRFTDEVQTIRPDSSVLTNEDFHSLTNEDVLSLNQMCELVNNMNNNLCSNEGMQLRELTIEPPKNEAIMKLKEMISKLYKKISDLSVNHAHMAQLSLQQKEDIEKFSDFVSQLSKEKKDLEDIALVLQDENKKTVENLMDKLASSENDMELFKKEAENLAQKNGSMKDELCTMEEQATQNAILVKDLEAIIRERDQEIKAATLKHNDFHQQRELFNQQRVYVAELEACLKETQFVLSSKNEELKLMKSWSNEKRIEEEIKSSTNKKSDEEQKPSDVKANVFEMQNHFSTSQLVNETTNDSFWHECTDNQIANKTVHQRLMNLLKHQQQLQDETIKNLTDKDVKFLVNDIQNEAEEVLNLVMSIPELNEALSSQNMQHLQNAWMIEKNCLLAVINSLKDLVVKVSSKNAASGNYNGDRRLELVNALADLFEKEQEALSVEYKINDKDKEKQFDNEISPLLTTLLSKDREMLVDEVKRLRSATSADNSFVLLNKQIDELKCEITRLNTQLDYLNSNLEAEKLAKKHLSLENSDKFDTLKVLTTQLLQYQQSNNETRLLLEEEVAKSNHLRKLLEDAESNVVSLHDLVKSERESLNNLLEQDSCSVNELEKMLDNEMEKRALCEEKLANLKDLLENEKLKVQAFETELNNQRENRFNSEKLVQTQKLKIAELEKQRCELETKLLQNSDQRKSFQKSNDSSESLKNDGGKSDNPKLIKDDDTDNFSDKNLLKDKILSLEKININLQEQLERGLTTLNTYEKNIDLLKKKLAENESILSVKEAQLEKSYVELSQNNIKFDKIIKLNEFEVSKLNDEITQLRKSEEYFRLALSALEKDKCLVLEKANVDLSSQLKSNVFTLNTHEKHIELLKNKLTESESILSVKEAELEKSYLELQKYKNKLTESESVLSVKEAELEKSYLELQKYKNKLTESESVLSVKEAELEKSYLELQKYKNKLTESERVLSVKEAELEKSYLELQKYKNKLTESESILSVKNAEIKKSYVELHQQRNEFDKIKMSNESEVRKLEDIIRQLRKSEDKYNLVSGALDKEWNAKNNALSLRENLLKEKEAELEKLILELEKENNLLLEKRKHQENTEQGSIRKKSEIDRLAEELKEKMNKNCYEINADKSSKDFINLERDQLLENIHRLEHKISFYRQQDVKFQELRDFWEKERDHMRAQFEQIKLQRDKFEEKGHKLSAKVVQLKEKIFFLQKTTDENNQMHLIENNKLQDEITILKERLASVPLEVAGNGLKLLNAGWTIAKVQRLYLKYFRAESFRKALSYQKTYLLLLLNEYGNSNQSLVRKMVRENNSISAPYKKFKVTALVIVSIARMKFLKRKYQRSLYKSSADYPYKDVREKRHDHKNNNQSKLLLDKKFNPEKVSHSGTRSSSSYAQPNPVTIDLDKQYFNKTSSDEKMITSQSLNYKSDSHGQTLSKYSITRLEERPKQSTTDDLESSIENNNLLKSPSNISNTSPCSDSNASNTPRFVEVSVNSLKSSILNQSRTSSGLKHFSDAPRSYPRPSPTQSDFVFRHASPPVRDVDNDGTNIYSPQTILINKEFADVYTRGNRDSSTSLNQYIQKLESLQVRLKEQHTQFDKSKRSLNL</sequence>
<keyword evidence="9" id="KW-1185">Reference proteome</keyword>
<feature type="region of interest" description="Disordered" evidence="7">
    <location>
        <begin position="99"/>
        <end position="152"/>
    </location>
</feature>
<evidence type="ECO:0000256" key="5">
    <source>
        <dbReference type="ARBA" id="ARBA00023212"/>
    </source>
</evidence>